<reference evidence="1 2" key="2">
    <citation type="submission" date="2017-09" db="EMBL/GenBank/DDBJ databases">
        <title>Extensive intraspecific genome diversity in a model arbuscular mycorrhizal fungus.</title>
        <authorList>
            <person name="Chen E.C."/>
            <person name="Morin E."/>
            <person name="Beaudet D."/>
            <person name="Noel J."/>
            <person name="Ndikumana S."/>
            <person name="Charron P."/>
            <person name="St-Onge C."/>
            <person name="Giorgi J."/>
            <person name="Grigoriev I.V."/>
            <person name="Roux C."/>
            <person name="Martin F.M."/>
            <person name="Corradi N."/>
        </authorList>
    </citation>
    <scope>NUCLEOTIDE SEQUENCE [LARGE SCALE GENOMIC DNA]</scope>
    <source>
        <strain evidence="1 2">A5</strain>
    </source>
</reference>
<dbReference type="Proteomes" id="UP000232722">
    <property type="component" value="Unassembled WGS sequence"/>
</dbReference>
<evidence type="ECO:0000313" key="1">
    <source>
        <dbReference type="EMBL" id="PKC12967.1"/>
    </source>
</evidence>
<gene>
    <name evidence="1" type="ORF">RhiirA5_411184</name>
</gene>
<accession>A0A2N0Q1L0</accession>
<dbReference type="AlphaFoldDB" id="A0A2N0Q1L0"/>
<reference evidence="1 2" key="1">
    <citation type="submission" date="2016-04" db="EMBL/GenBank/DDBJ databases">
        <title>Genome analyses suggest a sexual origin of heterokaryosis in a supposedly ancient asexual fungus.</title>
        <authorList>
            <person name="Ropars J."/>
            <person name="Sedzielewska K."/>
            <person name="Noel J."/>
            <person name="Charron P."/>
            <person name="Farinelli L."/>
            <person name="Marton T."/>
            <person name="Kruger M."/>
            <person name="Pelin A."/>
            <person name="Brachmann A."/>
            <person name="Corradi N."/>
        </authorList>
    </citation>
    <scope>NUCLEOTIDE SEQUENCE [LARGE SCALE GENOMIC DNA]</scope>
    <source>
        <strain evidence="1 2">A5</strain>
    </source>
</reference>
<name>A0A2N0Q1L0_9GLOM</name>
<proteinExistence type="predicted"/>
<comment type="caution">
    <text evidence="1">The sequence shown here is derived from an EMBL/GenBank/DDBJ whole genome shotgun (WGS) entry which is preliminary data.</text>
</comment>
<organism evidence="1 2">
    <name type="scientific">Rhizophagus irregularis</name>
    <dbReference type="NCBI Taxonomy" id="588596"/>
    <lineage>
        <taxon>Eukaryota</taxon>
        <taxon>Fungi</taxon>
        <taxon>Fungi incertae sedis</taxon>
        <taxon>Mucoromycota</taxon>
        <taxon>Glomeromycotina</taxon>
        <taxon>Glomeromycetes</taxon>
        <taxon>Glomerales</taxon>
        <taxon>Glomeraceae</taxon>
        <taxon>Rhizophagus</taxon>
    </lineage>
</organism>
<evidence type="ECO:0000313" key="2">
    <source>
        <dbReference type="Proteomes" id="UP000232722"/>
    </source>
</evidence>
<dbReference type="EMBL" id="LLXJ01000216">
    <property type="protein sequence ID" value="PKC12967.1"/>
    <property type="molecule type" value="Genomic_DNA"/>
</dbReference>
<evidence type="ECO:0008006" key="3">
    <source>
        <dbReference type="Google" id="ProtNLM"/>
    </source>
</evidence>
<sequence>MKECWHPNPNERPMATELKGKLWNILDEEQDPFSTPTKITKTPDIGPVTANNPCAIYKSRALSAMIKSIEFTKCLKIQDYFTKELEFDIDIDNNHSNYYITREIDFDIY</sequence>
<protein>
    <recommendedName>
        <fullName evidence="3">Serine-threonine/tyrosine-protein kinase catalytic domain-containing protein</fullName>
    </recommendedName>
</protein>